<name>A0ABY7P2Y3_9ACTN</name>
<accession>A0ABY7P2Y3</accession>
<keyword evidence="3" id="KW-1185">Reference proteome</keyword>
<organism evidence="2 3">
    <name type="scientific">Streptomyces camelliae</name>
    <dbReference type="NCBI Taxonomy" id="3004093"/>
    <lineage>
        <taxon>Bacteria</taxon>
        <taxon>Bacillati</taxon>
        <taxon>Actinomycetota</taxon>
        <taxon>Actinomycetes</taxon>
        <taxon>Kitasatosporales</taxon>
        <taxon>Streptomycetaceae</taxon>
        <taxon>Streptomyces</taxon>
    </lineage>
</organism>
<dbReference type="Proteomes" id="UP001212326">
    <property type="component" value="Chromosome"/>
</dbReference>
<dbReference type="EMBL" id="CP115300">
    <property type="protein sequence ID" value="WBO64067.1"/>
    <property type="molecule type" value="Genomic_DNA"/>
</dbReference>
<dbReference type="InterPro" id="IPR007278">
    <property type="entry name" value="DUF397"/>
</dbReference>
<sequence>MLTPNTWRKSSYSGGDEGDACVEVARLESWKKSSFSGGGDGNTCVEVATLDPHIAIRDSKAPTLGTLTFPPTAFTPFIESLKFDGSARS</sequence>
<evidence type="ECO:0000313" key="3">
    <source>
        <dbReference type="Proteomes" id="UP001212326"/>
    </source>
</evidence>
<evidence type="ECO:0000259" key="1">
    <source>
        <dbReference type="Pfam" id="PF04149"/>
    </source>
</evidence>
<proteinExistence type="predicted"/>
<feature type="domain" description="DUF397" evidence="1">
    <location>
        <begin position="29"/>
        <end position="82"/>
    </location>
</feature>
<dbReference type="RefSeq" id="WP_270081831.1">
    <property type="nucleotide sequence ID" value="NZ_CP115300.1"/>
</dbReference>
<dbReference type="Pfam" id="PF04149">
    <property type="entry name" value="DUF397"/>
    <property type="match status" value="2"/>
</dbReference>
<protein>
    <submittedName>
        <fullName evidence="2">DUF397 domain-containing protein</fullName>
    </submittedName>
</protein>
<reference evidence="2 3" key="1">
    <citation type="submission" date="2022-12" db="EMBL/GenBank/DDBJ databases">
        <authorList>
            <person name="Mo P."/>
        </authorList>
    </citation>
    <scope>NUCLEOTIDE SEQUENCE [LARGE SCALE GENOMIC DNA]</scope>
    <source>
        <strain evidence="2 3">HUAS 2-6</strain>
    </source>
</reference>
<gene>
    <name evidence="2" type="ORF">O1G22_15125</name>
</gene>
<feature type="domain" description="DUF397" evidence="1">
    <location>
        <begin position="6"/>
        <end position="28"/>
    </location>
</feature>
<evidence type="ECO:0000313" key="2">
    <source>
        <dbReference type="EMBL" id="WBO64067.1"/>
    </source>
</evidence>